<dbReference type="AlphaFoldDB" id="A0A0P0Y1Q5"/>
<sequence>MPQGALRRRWQHGCRRRRRRGQVRRVHIPEGYRSMDDYYDTLDAFLFYLPDPEAAPVVELPKVGGSGAALTHCSITREAGCTLASTDCSSGRRSPP</sequence>
<dbReference type="PaxDb" id="39947-A0A0P0Y1Q5"/>
<evidence type="ECO:0000313" key="1">
    <source>
        <dbReference type="EMBL" id="BAT13588.1"/>
    </source>
</evidence>
<reference evidence="1 2" key="3">
    <citation type="journal article" date="2013" name="Rice">
        <title>Improvement of the Oryza sativa Nipponbare reference genome using next generation sequence and optical map data.</title>
        <authorList>
            <person name="Kawahara Y."/>
            <person name="de la Bastide M."/>
            <person name="Hamilton J.P."/>
            <person name="Kanamori H."/>
            <person name="McCombie W.R."/>
            <person name="Ouyang S."/>
            <person name="Schwartz D.C."/>
            <person name="Tanaka T."/>
            <person name="Wu J."/>
            <person name="Zhou S."/>
            <person name="Childs K.L."/>
            <person name="Davidson R.M."/>
            <person name="Lin H."/>
            <person name="Quesada-Ocampo L."/>
            <person name="Vaillancourt B."/>
            <person name="Sakai H."/>
            <person name="Lee S.S."/>
            <person name="Kim J."/>
            <person name="Numa H."/>
            <person name="Itoh T."/>
            <person name="Buell C.R."/>
            <person name="Matsumoto T."/>
        </authorList>
    </citation>
    <scope>NUCLEOTIDE SEQUENCE [LARGE SCALE GENOMIC DNA]</scope>
    <source>
        <strain evidence="2">cv. Nipponbare</strain>
    </source>
</reference>
<keyword evidence="2" id="KW-1185">Reference proteome</keyword>
<dbReference type="EMBL" id="AP014967">
    <property type="protein sequence ID" value="BAT13588.1"/>
    <property type="molecule type" value="Genomic_DNA"/>
</dbReference>
<dbReference type="InParanoid" id="A0A0P0Y1Q5"/>
<name>A0A0P0Y1Q5_ORYSJ</name>
<gene>
    <name evidence="1" type="ordered locus">Os11g0275900</name>
    <name evidence="1" type="ORF">OSNPB_110275900</name>
</gene>
<dbReference type="Gramene" id="Os11t0275900-00">
    <property type="protein sequence ID" value="Os11t0275900-00"/>
    <property type="gene ID" value="Os11g0275900"/>
</dbReference>
<evidence type="ECO:0000313" key="2">
    <source>
        <dbReference type="Proteomes" id="UP000059680"/>
    </source>
</evidence>
<reference evidence="1 2" key="2">
    <citation type="journal article" date="2013" name="Plant Cell Physiol.">
        <title>Rice Annotation Project Database (RAP-DB): an integrative and interactive database for rice genomics.</title>
        <authorList>
            <person name="Sakai H."/>
            <person name="Lee S.S."/>
            <person name="Tanaka T."/>
            <person name="Numa H."/>
            <person name="Kim J."/>
            <person name="Kawahara Y."/>
            <person name="Wakimoto H."/>
            <person name="Yang C.C."/>
            <person name="Iwamoto M."/>
            <person name="Abe T."/>
            <person name="Yamada Y."/>
            <person name="Muto A."/>
            <person name="Inokuchi H."/>
            <person name="Ikemura T."/>
            <person name="Matsumoto T."/>
            <person name="Sasaki T."/>
            <person name="Itoh T."/>
        </authorList>
    </citation>
    <scope>NUCLEOTIDE SEQUENCE [LARGE SCALE GENOMIC DNA]</scope>
    <source>
        <strain evidence="2">cv. Nipponbare</strain>
    </source>
</reference>
<dbReference type="Proteomes" id="UP000059680">
    <property type="component" value="Chromosome 11"/>
</dbReference>
<proteinExistence type="predicted"/>
<organism evidence="1 2">
    <name type="scientific">Oryza sativa subsp. japonica</name>
    <name type="common">Rice</name>
    <dbReference type="NCBI Taxonomy" id="39947"/>
    <lineage>
        <taxon>Eukaryota</taxon>
        <taxon>Viridiplantae</taxon>
        <taxon>Streptophyta</taxon>
        <taxon>Embryophyta</taxon>
        <taxon>Tracheophyta</taxon>
        <taxon>Spermatophyta</taxon>
        <taxon>Magnoliopsida</taxon>
        <taxon>Liliopsida</taxon>
        <taxon>Poales</taxon>
        <taxon>Poaceae</taxon>
        <taxon>BOP clade</taxon>
        <taxon>Oryzoideae</taxon>
        <taxon>Oryzeae</taxon>
        <taxon>Oryzinae</taxon>
        <taxon>Oryza</taxon>
        <taxon>Oryza sativa</taxon>
    </lineage>
</organism>
<protein>
    <submittedName>
        <fullName evidence="1">Os11g0275900 protein</fullName>
    </submittedName>
</protein>
<reference evidence="2" key="1">
    <citation type="journal article" date="2005" name="Nature">
        <title>The map-based sequence of the rice genome.</title>
        <authorList>
            <consortium name="International rice genome sequencing project (IRGSP)"/>
            <person name="Matsumoto T."/>
            <person name="Wu J."/>
            <person name="Kanamori H."/>
            <person name="Katayose Y."/>
            <person name="Fujisawa M."/>
            <person name="Namiki N."/>
            <person name="Mizuno H."/>
            <person name="Yamamoto K."/>
            <person name="Antonio B.A."/>
            <person name="Baba T."/>
            <person name="Sakata K."/>
            <person name="Nagamura Y."/>
            <person name="Aoki H."/>
            <person name="Arikawa K."/>
            <person name="Arita K."/>
            <person name="Bito T."/>
            <person name="Chiden Y."/>
            <person name="Fujitsuka N."/>
            <person name="Fukunaka R."/>
            <person name="Hamada M."/>
            <person name="Harada C."/>
            <person name="Hayashi A."/>
            <person name="Hijishita S."/>
            <person name="Honda M."/>
            <person name="Hosokawa S."/>
            <person name="Ichikawa Y."/>
            <person name="Idonuma A."/>
            <person name="Iijima M."/>
            <person name="Ikeda M."/>
            <person name="Ikeno M."/>
            <person name="Ito K."/>
            <person name="Ito S."/>
            <person name="Ito T."/>
            <person name="Ito Y."/>
            <person name="Ito Y."/>
            <person name="Iwabuchi A."/>
            <person name="Kamiya K."/>
            <person name="Karasawa W."/>
            <person name="Kurita K."/>
            <person name="Katagiri S."/>
            <person name="Kikuta A."/>
            <person name="Kobayashi H."/>
            <person name="Kobayashi N."/>
            <person name="Machita K."/>
            <person name="Maehara T."/>
            <person name="Masukawa M."/>
            <person name="Mizubayashi T."/>
            <person name="Mukai Y."/>
            <person name="Nagasaki H."/>
            <person name="Nagata Y."/>
            <person name="Naito S."/>
            <person name="Nakashima M."/>
            <person name="Nakama Y."/>
            <person name="Nakamichi Y."/>
            <person name="Nakamura M."/>
            <person name="Meguro A."/>
            <person name="Negishi M."/>
            <person name="Ohta I."/>
            <person name="Ohta T."/>
            <person name="Okamoto M."/>
            <person name="Ono N."/>
            <person name="Saji S."/>
            <person name="Sakaguchi M."/>
            <person name="Sakai K."/>
            <person name="Shibata M."/>
            <person name="Shimokawa T."/>
            <person name="Song J."/>
            <person name="Takazaki Y."/>
            <person name="Terasawa K."/>
            <person name="Tsugane M."/>
            <person name="Tsuji K."/>
            <person name="Ueda S."/>
            <person name="Waki K."/>
            <person name="Yamagata H."/>
            <person name="Yamamoto M."/>
            <person name="Yamamoto S."/>
            <person name="Yamane H."/>
            <person name="Yoshiki S."/>
            <person name="Yoshihara R."/>
            <person name="Yukawa K."/>
            <person name="Zhong H."/>
            <person name="Yano M."/>
            <person name="Yuan Q."/>
            <person name="Ouyang S."/>
            <person name="Liu J."/>
            <person name="Jones K.M."/>
            <person name="Gansberger K."/>
            <person name="Moffat K."/>
            <person name="Hill J."/>
            <person name="Bera J."/>
            <person name="Fadrosh D."/>
            <person name="Jin S."/>
            <person name="Johri S."/>
            <person name="Kim M."/>
            <person name="Overton L."/>
            <person name="Reardon M."/>
            <person name="Tsitrin T."/>
            <person name="Vuong H."/>
            <person name="Weaver B."/>
            <person name="Ciecko A."/>
            <person name="Tallon L."/>
            <person name="Jackson J."/>
            <person name="Pai G."/>
            <person name="Aken S.V."/>
            <person name="Utterback T."/>
            <person name="Reidmuller S."/>
            <person name="Feldblyum T."/>
            <person name="Hsiao J."/>
            <person name="Zismann V."/>
            <person name="Iobst S."/>
            <person name="de Vazeille A.R."/>
            <person name="Buell C.R."/>
            <person name="Ying K."/>
            <person name="Li Y."/>
            <person name="Lu T."/>
            <person name="Huang Y."/>
            <person name="Zhao Q."/>
            <person name="Feng Q."/>
            <person name="Zhang L."/>
            <person name="Zhu J."/>
            <person name="Weng Q."/>
            <person name="Mu J."/>
            <person name="Lu Y."/>
            <person name="Fan D."/>
            <person name="Liu Y."/>
            <person name="Guan J."/>
            <person name="Zhang Y."/>
            <person name="Yu S."/>
            <person name="Liu X."/>
            <person name="Zhang Y."/>
            <person name="Hong G."/>
            <person name="Han B."/>
            <person name="Choisne N."/>
            <person name="Demange N."/>
            <person name="Orjeda G."/>
            <person name="Samain S."/>
            <person name="Cattolico L."/>
            <person name="Pelletier E."/>
            <person name="Couloux A."/>
            <person name="Segurens B."/>
            <person name="Wincker P."/>
            <person name="D'Hont A."/>
            <person name="Scarpelli C."/>
            <person name="Weissenbach J."/>
            <person name="Salanoubat M."/>
            <person name="Quetier F."/>
            <person name="Yu Y."/>
            <person name="Kim H.R."/>
            <person name="Rambo T."/>
            <person name="Currie J."/>
            <person name="Collura K."/>
            <person name="Luo M."/>
            <person name="Yang T."/>
            <person name="Ammiraju J.S.S."/>
            <person name="Engler F."/>
            <person name="Soderlund C."/>
            <person name="Wing R.A."/>
            <person name="Palmer L.E."/>
            <person name="de la Bastide M."/>
            <person name="Spiegel L."/>
            <person name="Nascimento L."/>
            <person name="Zutavern T."/>
            <person name="O'Shaughnessy A."/>
            <person name="Dike S."/>
            <person name="Dedhia N."/>
            <person name="Preston R."/>
            <person name="Balija V."/>
            <person name="McCombie W.R."/>
            <person name="Chow T."/>
            <person name="Chen H."/>
            <person name="Chung M."/>
            <person name="Chen C."/>
            <person name="Shaw J."/>
            <person name="Wu H."/>
            <person name="Hsiao K."/>
            <person name="Chao Y."/>
            <person name="Chu M."/>
            <person name="Cheng C."/>
            <person name="Hour A."/>
            <person name="Lee P."/>
            <person name="Lin S."/>
            <person name="Lin Y."/>
            <person name="Liou J."/>
            <person name="Liu S."/>
            <person name="Hsing Y."/>
            <person name="Raghuvanshi S."/>
            <person name="Mohanty A."/>
            <person name="Bharti A.K."/>
            <person name="Gaur A."/>
            <person name="Gupta V."/>
            <person name="Kumar D."/>
            <person name="Ravi V."/>
            <person name="Vij S."/>
            <person name="Kapur A."/>
            <person name="Khurana P."/>
            <person name="Khurana P."/>
            <person name="Khurana J.P."/>
            <person name="Tyagi A.K."/>
            <person name="Gaikwad K."/>
            <person name="Singh A."/>
            <person name="Dalal V."/>
            <person name="Srivastava S."/>
            <person name="Dixit A."/>
            <person name="Pal A.K."/>
            <person name="Ghazi I.A."/>
            <person name="Yadav M."/>
            <person name="Pandit A."/>
            <person name="Bhargava A."/>
            <person name="Sureshbabu K."/>
            <person name="Batra K."/>
            <person name="Sharma T.R."/>
            <person name="Mohapatra T."/>
            <person name="Singh N.K."/>
            <person name="Messing J."/>
            <person name="Nelson A.B."/>
            <person name="Fuks G."/>
            <person name="Kavchok S."/>
            <person name="Keizer G."/>
            <person name="Linton E."/>
            <person name="Llaca V."/>
            <person name="Song R."/>
            <person name="Tanyolac B."/>
            <person name="Young S."/>
            <person name="Ho-Il K."/>
            <person name="Hahn J.H."/>
            <person name="Sangsakoo G."/>
            <person name="Vanavichit A."/>
            <person name="de Mattos Luiz.A.T."/>
            <person name="Zimmer P.D."/>
            <person name="Malone G."/>
            <person name="Dellagostin O."/>
            <person name="de Oliveira A.C."/>
            <person name="Bevan M."/>
            <person name="Bancroft I."/>
            <person name="Minx P."/>
            <person name="Cordum H."/>
            <person name="Wilson R."/>
            <person name="Cheng Z."/>
            <person name="Jin W."/>
            <person name="Jiang J."/>
            <person name="Leong S.A."/>
            <person name="Iwama H."/>
            <person name="Gojobori T."/>
            <person name="Itoh T."/>
            <person name="Niimura Y."/>
            <person name="Fujii Y."/>
            <person name="Habara T."/>
            <person name="Sakai H."/>
            <person name="Sato Y."/>
            <person name="Wilson G."/>
            <person name="Kumar K."/>
            <person name="McCouch S."/>
            <person name="Juretic N."/>
            <person name="Hoen D."/>
            <person name="Wright S."/>
            <person name="Bruskiewich R."/>
            <person name="Bureau T."/>
            <person name="Miyao A."/>
            <person name="Hirochika H."/>
            <person name="Nishikawa T."/>
            <person name="Kadowaki K."/>
            <person name="Sugiura M."/>
            <person name="Burr B."/>
            <person name="Sasaki T."/>
        </authorList>
    </citation>
    <scope>NUCLEOTIDE SEQUENCE [LARGE SCALE GENOMIC DNA]</scope>
    <source>
        <strain evidence="2">cv. Nipponbare</strain>
    </source>
</reference>
<accession>A0A0P0Y1Q5</accession>